<sequence length="79" mass="9277">MYTDVIGQVIDVKDIETVQVNEKERKKIEFELQDTKLPDDGLALTIVETTNDEDKMMKKKEYWSNLQQKTIKELLITSE</sequence>
<evidence type="ECO:0000313" key="1">
    <source>
        <dbReference type="EMBL" id="CAH2046855.1"/>
    </source>
</evidence>
<dbReference type="InterPro" id="IPR012340">
    <property type="entry name" value="NA-bd_OB-fold"/>
</dbReference>
<proteinExistence type="predicted"/>
<gene>
    <name evidence="1" type="ORF">TAV2_LOCUS7345</name>
</gene>
<accession>A0AAU9RNY8</accession>
<dbReference type="Proteomes" id="UP000836841">
    <property type="component" value="Chromosome 2"/>
</dbReference>
<evidence type="ECO:0000313" key="2">
    <source>
        <dbReference type="Proteomes" id="UP000836841"/>
    </source>
</evidence>
<protein>
    <submittedName>
        <fullName evidence="1">Uncharacterized protein</fullName>
    </submittedName>
</protein>
<dbReference type="Gene3D" id="2.40.50.140">
    <property type="entry name" value="Nucleic acid-binding proteins"/>
    <property type="match status" value="1"/>
</dbReference>
<name>A0AAU9RNY8_THLAR</name>
<dbReference type="AlphaFoldDB" id="A0AAU9RNY8"/>
<feature type="non-terminal residue" evidence="1">
    <location>
        <position position="79"/>
    </location>
</feature>
<dbReference type="EMBL" id="OU466858">
    <property type="protein sequence ID" value="CAH2046855.1"/>
    <property type="molecule type" value="Genomic_DNA"/>
</dbReference>
<reference evidence="1 2" key="1">
    <citation type="submission" date="2022-03" db="EMBL/GenBank/DDBJ databases">
        <authorList>
            <person name="Nunn A."/>
            <person name="Chopra R."/>
            <person name="Nunn A."/>
            <person name="Contreras Garrido A."/>
        </authorList>
    </citation>
    <scope>NUCLEOTIDE SEQUENCE [LARGE SCALE GENOMIC DNA]</scope>
</reference>
<organism evidence="1 2">
    <name type="scientific">Thlaspi arvense</name>
    <name type="common">Field penny-cress</name>
    <dbReference type="NCBI Taxonomy" id="13288"/>
    <lineage>
        <taxon>Eukaryota</taxon>
        <taxon>Viridiplantae</taxon>
        <taxon>Streptophyta</taxon>
        <taxon>Embryophyta</taxon>
        <taxon>Tracheophyta</taxon>
        <taxon>Spermatophyta</taxon>
        <taxon>Magnoliopsida</taxon>
        <taxon>eudicotyledons</taxon>
        <taxon>Gunneridae</taxon>
        <taxon>Pentapetalae</taxon>
        <taxon>rosids</taxon>
        <taxon>malvids</taxon>
        <taxon>Brassicales</taxon>
        <taxon>Brassicaceae</taxon>
        <taxon>Thlaspideae</taxon>
        <taxon>Thlaspi</taxon>
    </lineage>
</organism>
<keyword evidence="2" id="KW-1185">Reference proteome</keyword>